<dbReference type="EMBL" id="JAYKXP010000086">
    <property type="protein sequence ID" value="KAK7028933.1"/>
    <property type="molecule type" value="Genomic_DNA"/>
</dbReference>
<name>A0AAW0BS17_9AGAR</name>
<evidence type="ECO:0000313" key="2">
    <source>
        <dbReference type="EMBL" id="KAK7028933.1"/>
    </source>
</evidence>
<gene>
    <name evidence="2" type="ORF">VNI00_014770</name>
</gene>
<protein>
    <submittedName>
        <fullName evidence="2">Uncharacterized protein</fullName>
    </submittedName>
</protein>
<reference evidence="2 3" key="1">
    <citation type="submission" date="2024-01" db="EMBL/GenBank/DDBJ databases">
        <title>A draft genome for a cacao thread blight-causing isolate of Paramarasmius palmivorus.</title>
        <authorList>
            <person name="Baruah I.K."/>
            <person name="Bukari Y."/>
            <person name="Amoako-Attah I."/>
            <person name="Meinhardt L.W."/>
            <person name="Bailey B.A."/>
            <person name="Cohen S.P."/>
        </authorList>
    </citation>
    <scope>NUCLEOTIDE SEQUENCE [LARGE SCALE GENOMIC DNA]</scope>
    <source>
        <strain evidence="2 3">GH-12</strain>
    </source>
</reference>
<organism evidence="2 3">
    <name type="scientific">Paramarasmius palmivorus</name>
    <dbReference type="NCBI Taxonomy" id="297713"/>
    <lineage>
        <taxon>Eukaryota</taxon>
        <taxon>Fungi</taxon>
        <taxon>Dikarya</taxon>
        <taxon>Basidiomycota</taxon>
        <taxon>Agaricomycotina</taxon>
        <taxon>Agaricomycetes</taxon>
        <taxon>Agaricomycetidae</taxon>
        <taxon>Agaricales</taxon>
        <taxon>Marasmiineae</taxon>
        <taxon>Marasmiaceae</taxon>
        <taxon>Paramarasmius</taxon>
    </lineage>
</organism>
<feature type="region of interest" description="Disordered" evidence="1">
    <location>
        <begin position="75"/>
        <end position="95"/>
    </location>
</feature>
<comment type="caution">
    <text evidence="2">The sequence shown here is derived from an EMBL/GenBank/DDBJ whole genome shotgun (WGS) entry which is preliminary data.</text>
</comment>
<sequence length="132" mass="14427">MDQALLLVSSLSNSLKDNPNALLRPTISRVDDKNGDQHAFDLIPQTFTVQLRFALNIKEMATTHQRLHEIQDLIRSDSPAGTHPQTSGHSGMYGEGSLDGGLSGVGYLLPSIEQLLVRASRLITVLHKDDAK</sequence>
<keyword evidence="3" id="KW-1185">Reference proteome</keyword>
<dbReference type="AlphaFoldDB" id="A0AAW0BS17"/>
<dbReference type="Proteomes" id="UP001383192">
    <property type="component" value="Unassembled WGS sequence"/>
</dbReference>
<accession>A0AAW0BS17</accession>
<evidence type="ECO:0000256" key="1">
    <source>
        <dbReference type="SAM" id="MobiDB-lite"/>
    </source>
</evidence>
<evidence type="ECO:0000313" key="3">
    <source>
        <dbReference type="Proteomes" id="UP001383192"/>
    </source>
</evidence>
<proteinExistence type="predicted"/>